<evidence type="ECO:0000313" key="2">
    <source>
        <dbReference type="Proteomes" id="UP000828048"/>
    </source>
</evidence>
<name>A0ACB7ZBH2_9ERIC</name>
<organism evidence="1 2">
    <name type="scientific">Vaccinium darrowii</name>
    <dbReference type="NCBI Taxonomy" id="229202"/>
    <lineage>
        <taxon>Eukaryota</taxon>
        <taxon>Viridiplantae</taxon>
        <taxon>Streptophyta</taxon>
        <taxon>Embryophyta</taxon>
        <taxon>Tracheophyta</taxon>
        <taxon>Spermatophyta</taxon>
        <taxon>Magnoliopsida</taxon>
        <taxon>eudicotyledons</taxon>
        <taxon>Gunneridae</taxon>
        <taxon>Pentapetalae</taxon>
        <taxon>asterids</taxon>
        <taxon>Ericales</taxon>
        <taxon>Ericaceae</taxon>
        <taxon>Vaccinioideae</taxon>
        <taxon>Vaccinieae</taxon>
        <taxon>Vaccinium</taxon>
    </lineage>
</organism>
<keyword evidence="2" id="KW-1185">Reference proteome</keyword>
<evidence type="ECO:0000313" key="1">
    <source>
        <dbReference type="EMBL" id="KAH7863095.1"/>
    </source>
</evidence>
<reference evidence="1 2" key="1">
    <citation type="journal article" date="2021" name="Hortic Res">
        <title>High-quality reference genome and annotation aids understanding of berry development for evergreen blueberry (Vaccinium darrowii).</title>
        <authorList>
            <person name="Yu J."/>
            <person name="Hulse-Kemp A.M."/>
            <person name="Babiker E."/>
            <person name="Staton M."/>
        </authorList>
    </citation>
    <scope>NUCLEOTIDE SEQUENCE [LARGE SCALE GENOMIC DNA]</scope>
    <source>
        <strain evidence="2">cv. NJ 8807/NJ 8810</strain>
        <tissue evidence="1">Young leaf</tissue>
    </source>
</reference>
<dbReference type="Proteomes" id="UP000828048">
    <property type="component" value="Chromosome 12"/>
</dbReference>
<gene>
    <name evidence="1" type="ORF">Vadar_013245</name>
</gene>
<protein>
    <submittedName>
        <fullName evidence="1">Uncharacterized protein</fullName>
    </submittedName>
</protein>
<comment type="caution">
    <text evidence="1">The sequence shown here is derived from an EMBL/GenBank/DDBJ whole genome shotgun (WGS) entry which is preliminary data.</text>
</comment>
<accession>A0ACB7ZBH2</accession>
<proteinExistence type="predicted"/>
<dbReference type="EMBL" id="CM037162">
    <property type="protein sequence ID" value="KAH7863095.1"/>
    <property type="molecule type" value="Genomic_DNA"/>
</dbReference>
<sequence>MTRKNAYWLVYVGRKLGIYMTWKEAQYQVDGYPNNKHERIKLFDEAQEALCKFHEDSYYGEDIGRNRTEHEASVDTSTSAMPLEDQFMVEREANVRPLVLVTSRHRVRPKAARPRPKFFSSNIRYCARKATPEMKSFGANLNFK</sequence>